<organism evidence="2 3">
    <name type="scientific">Nocardia vinacea</name>
    <dbReference type="NCBI Taxonomy" id="96468"/>
    <lineage>
        <taxon>Bacteria</taxon>
        <taxon>Bacillati</taxon>
        <taxon>Actinomycetota</taxon>
        <taxon>Actinomycetes</taxon>
        <taxon>Mycobacteriales</taxon>
        <taxon>Nocardiaceae</taxon>
        <taxon>Nocardia</taxon>
    </lineage>
</organism>
<dbReference type="PANTHER" id="PTHR43586">
    <property type="entry name" value="CYSTEINE DESULFURASE"/>
    <property type="match status" value="1"/>
</dbReference>
<dbReference type="EMBL" id="CP109441">
    <property type="protein sequence ID" value="WUV45882.1"/>
    <property type="molecule type" value="Genomic_DNA"/>
</dbReference>
<feature type="domain" description="Aminotransferase class V" evidence="1">
    <location>
        <begin position="15"/>
        <end position="322"/>
    </location>
</feature>
<keyword evidence="2" id="KW-0032">Aminotransferase</keyword>
<dbReference type="Pfam" id="PF00266">
    <property type="entry name" value="Aminotran_5"/>
    <property type="match status" value="1"/>
</dbReference>
<accession>A0ABZ1YRK6</accession>
<dbReference type="InterPro" id="IPR015421">
    <property type="entry name" value="PyrdxlP-dep_Trfase_major"/>
</dbReference>
<dbReference type="GO" id="GO:0008483">
    <property type="term" value="F:transaminase activity"/>
    <property type="evidence" value="ECO:0007669"/>
    <property type="project" value="UniProtKB-KW"/>
</dbReference>
<dbReference type="InterPro" id="IPR000192">
    <property type="entry name" value="Aminotrans_V_dom"/>
</dbReference>
<proteinExistence type="predicted"/>
<dbReference type="RefSeq" id="WP_327099145.1">
    <property type="nucleotide sequence ID" value="NZ_CP109149.1"/>
</dbReference>
<evidence type="ECO:0000313" key="2">
    <source>
        <dbReference type="EMBL" id="WUV45882.1"/>
    </source>
</evidence>
<dbReference type="SUPFAM" id="SSF53383">
    <property type="entry name" value="PLP-dependent transferases"/>
    <property type="match status" value="1"/>
</dbReference>
<dbReference type="InterPro" id="IPR015424">
    <property type="entry name" value="PyrdxlP-dep_Trfase"/>
</dbReference>
<dbReference type="Gene3D" id="3.40.640.10">
    <property type="entry name" value="Type I PLP-dependent aspartate aminotransferase-like (Major domain)"/>
    <property type="match status" value="1"/>
</dbReference>
<dbReference type="InterPro" id="IPR015422">
    <property type="entry name" value="PyrdxlP-dep_Trfase_small"/>
</dbReference>
<name>A0ABZ1YRK6_9NOCA</name>
<evidence type="ECO:0000259" key="1">
    <source>
        <dbReference type="Pfam" id="PF00266"/>
    </source>
</evidence>
<reference evidence="2" key="1">
    <citation type="submission" date="2022-10" db="EMBL/GenBank/DDBJ databases">
        <title>The complete genomes of actinobacterial strains from the NBC collection.</title>
        <authorList>
            <person name="Joergensen T.S."/>
            <person name="Alvarez Arevalo M."/>
            <person name="Sterndorff E.B."/>
            <person name="Faurdal D."/>
            <person name="Vuksanovic O."/>
            <person name="Mourched A.-S."/>
            <person name="Charusanti P."/>
            <person name="Shaw S."/>
            <person name="Blin K."/>
            <person name="Weber T."/>
        </authorList>
    </citation>
    <scope>NUCLEOTIDE SEQUENCE</scope>
    <source>
        <strain evidence="2">NBC_01482</strain>
    </source>
</reference>
<gene>
    <name evidence="2" type="ORF">OG563_43545</name>
</gene>
<keyword evidence="3" id="KW-1185">Reference proteome</keyword>
<sequence>MLEEMTRAGAGWEAFENQISVARHRFAALIGARVDQVAVVPNASIGAFQVAATRSWRTRPRIVTTTAEFPSIAHVWRAQRQCGAEVVDAGHTLDSFTAFIDRTTRLVSVPLISYQHAVRLPVVEVVQAAHAAGAEVFVDAYQAVGVDPVDVGSLGCDFLVAGTSKYLLGLPGLAFLYARAPEDSDHMPTLTGWFGRVDPYAFNSFQLDYPASATRFETGTPAVPACYAAVAGLQLVGELDLALVRNHVWQLGELARAQLSAQGERVRAVPLERRGAHIGIIDADPAELGRQLAGHDIAVSPRHDVVRVSFHYYSNVEDITALCAALRDIRIRSEFLHRQKGSDVHR</sequence>
<dbReference type="Proteomes" id="UP001432062">
    <property type="component" value="Chromosome"/>
</dbReference>
<evidence type="ECO:0000313" key="3">
    <source>
        <dbReference type="Proteomes" id="UP001432062"/>
    </source>
</evidence>
<dbReference type="PANTHER" id="PTHR43586:SF15">
    <property type="entry name" value="BLR3095 PROTEIN"/>
    <property type="match status" value="1"/>
</dbReference>
<protein>
    <submittedName>
        <fullName evidence="2">Aminotransferase class V-fold PLP-dependent enzyme</fullName>
    </submittedName>
</protein>
<keyword evidence="2" id="KW-0808">Transferase</keyword>
<dbReference type="Gene3D" id="3.90.1150.10">
    <property type="entry name" value="Aspartate Aminotransferase, domain 1"/>
    <property type="match status" value="1"/>
</dbReference>